<evidence type="ECO:0000256" key="5">
    <source>
        <dbReference type="ARBA" id="ARBA00023277"/>
    </source>
</evidence>
<dbReference type="InterPro" id="IPR019800">
    <property type="entry name" value="Glyco_hydro_3_AS"/>
</dbReference>
<dbReference type="STRING" id="1280837.A0A316V6M3"/>
<dbReference type="EC" id="3.2.1.21" evidence="3 7"/>
<keyword evidence="5 7" id="KW-0119">Carbohydrate metabolism</keyword>
<keyword evidence="6 7" id="KW-0326">Glycosidase</keyword>
<dbReference type="GO" id="GO:0008422">
    <property type="term" value="F:beta-glucosidase activity"/>
    <property type="evidence" value="ECO:0007669"/>
    <property type="project" value="UniProtKB-EC"/>
</dbReference>
<dbReference type="SUPFAM" id="SSF52279">
    <property type="entry name" value="Beta-D-glucan exohydrolase, C-terminal domain"/>
    <property type="match status" value="1"/>
</dbReference>
<evidence type="ECO:0000256" key="4">
    <source>
        <dbReference type="ARBA" id="ARBA00022801"/>
    </source>
</evidence>
<proteinExistence type="inferred from homology"/>
<dbReference type="Proteomes" id="UP000245771">
    <property type="component" value="Unassembled WGS sequence"/>
</dbReference>
<evidence type="ECO:0000256" key="3">
    <source>
        <dbReference type="ARBA" id="ARBA00012744"/>
    </source>
</evidence>
<dbReference type="SUPFAM" id="SSF51445">
    <property type="entry name" value="(Trans)glycosidases"/>
    <property type="match status" value="1"/>
</dbReference>
<dbReference type="InterPro" id="IPR017853">
    <property type="entry name" value="GH"/>
</dbReference>
<dbReference type="SMART" id="SM01217">
    <property type="entry name" value="Fn3_like"/>
    <property type="match status" value="1"/>
</dbReference>
<dbReference type="Gene3D" id="3.20.20.300">
    <property type="entry name" value="Glycoside hydrolase, family 3, N-terminal domain"/>
    <property type="match status" value="1"/>
</dbReference>
<keyword evidence="7" id="KW-0624">Polysaccharide degradation</keyword>
<evidence type="ECO:0000259" key="8">
    <source>
        <dbReference type="SMART" id="SM01217"/>
    </source>
</evidence>
<reference evidence="9 10" key="1">
    <citation type="journal article" date="2018" name="Mol. Biol. Evol.">
        <title>Broad Genomic Sampling Reveals a Smut Pathogenic Ancestry of the Fungal Clade Ustilaginomycotina.</title>
        <authorList>
            <person name="Kijpornyongpan T."/>
            <person name="Mondo S.J."/>
            <person name="Barry K."/>
            <person name="Sandor L."/>
            <person name="Lee J."/>
            <person name="Lipzen A."/>
            <person name="Pangilinan J."/>
            <person name="LaButti K."/>
            <person name="Hainaut M."/>
            <person name="Henrissat B."/>
            <person name="Grigoriev I.V."/>
            <person name="Spatafora J.W."/>
            <person name="Aime M.C."/>
        </authorList>
    </citation>
    <scope>NUCLEOTIDE SEQUENCE [LARGE SCALE GENOMIC DNA]</scope>
    <source>
        <strain evidence="9 10">MCA 3882</strain>
    </source>
</reference>
<keyword evidence="10" id="KW-1185">Reference proteome</keyword>
<dbReference type="RefSeq" id="XP_025353551.1">
    <property type="nucleotide sequence ID" value="XM_025502546.1"/>
</dbReference>
<evidence type="ECO:0000256" key="6">
    <source>
        <dbReference type="ARBA" id="ARBA00023295"/>
    </source>
</evidence>
<dbReference type="AlphaFoldDB" id="A0A316V6M3"/>
<dbReference type="PANTHER" id="PTHR42715">
    <property type="entry name" value="BETA-GLUCOSIDASE"/>
    <property type="match status" value="1"/>
</dbReference>
<dbReference type="Pfam" id="PF14310">
    <property type="entry name" value="Fn3-like"/>
    <property type="match status" value="1"/>
</dbReference>
<keyword evidence="4 7" id="KW-0378">Hydrolase</keyword>
<dbReference type="UniPathway" id="UPA00696"/>
<name>A0A316V6M3_9BASI</name>
<dbReference type="PROSITE" id="PS00775">
    <property type="entry name" value="GLYCOSYL_HYDROL_F3"/>
    <property type="match status" value="1"/>
</dbReference>
<evidence type="ECO:0000256" key="2">
    <source>
        <dbReference type="ARBA" id="ARBA00005336"/>
    </source>
</evidence>
<dbReference type="Gene3D" id="2.60.40.10">
    <property type="entry name" value="Immunoglobulins"/>
    <property type="match status" value="1"/>
</dbReference>
<evidence type="ECO:0000313" key="9">
    <source>
        <dbReference type="EMBL" id="PWN33249.1"/>
    </source>
</evidence>
<dbReference type="InterPro" id="IPR001764">
    <property type="entry name" value="Glyco_hydro_3_N"/>
</dbReference>
<dbReference type="InterPro" id="IPR013783">
    <property type="entry name" value="Ig-like_fold"/>
</dbReference>
<organism evidence="9 10">
    <name type="scientific">Meira miltonrushii</name>
    <dbReference type="NCBI Taxonomy" id="1280837"/>
    <lineage>
        <taxon>Eukaryota</taxon>
        <taxon>Fungi</taxon>
        <taxon>Dikarya</taxon>
        <taxon>Basidiomycota</taxon>
        <taxon>Ustilaginomycotina</taxon>
        <taxon>Exobasidiomycetes</taxon>
        <taxon>Exobasidiales</taxon>
        <taxon>Brachybasidiaceae</taxon>
        <taxon>Meira</taxon>
    </lineage>
</organism>
<accession>A0A316V6M3</accession>
<dbReference type="InterPro" id="IPR036881">
    <property type="entry name" value="Glyco_hydro_3_C_sf"/>
</dbReference>
<dbReference type="GO" id="GO:0030245">
    <property type="term" value="P:cellulose catabolic process"/>
    <property type="evidence" value="ECO:0007669"/>
    <property type="project" value="UniProtKB-UniPathway"/>
</dbReference>
<dbReference type="Pfam" id="PF00933">
    <property type="entry name" value="Glyco_hydro_3"/>
    <property type="match status" value="1"/>
</dbReference>
<dbReference type="GeneID" id="37024327"/>
<evidence type="ECO:0000313" key="10">
    <source>
        <dbReference type="Proteomes" id="UP000245771"/>
    </source>
</evidence>
<dbReference type="InParanoid" id="A0A316V6M3"/>
<dbReference type="OrthoDB" id="47059at2759"/>
<feature type="domain" description="Fibronectin type III-like" evidence="8">
    <location>
        <begin position="784"/>
        <end position="857"/>
    </location>
</feature>
<dbReference type="PANTHER" id="PTHR42715:SF10">
    <property type="entry name" value="BETA-GLUCOSIDASE"/>
    <property type="match status" value="1"/>
</dbReference>
<comment type="catalytic activity">
    <reaction evidence="1 7">
        <text>Hydrolysis of terminal, non-reducing beta-D-glucosyl residues with release of beta-D-glucose.</text>
        <dbReference type="EC" id="3.2.1.21"/>
    </reaction>
</comment>
<dbReference type="Gene3D" id="3.40.50.1700">
    <property type="entry name" value="Glycoside hydrolase family 3 C-terminal domain"/>
    <property type="match status" value="1"/>
</dbReference>
<dbReference type="InterPro" id="IPR026891">
    <property type="entry name" value="Fn3-like"/>
</dbReference>
<sequence>MSAPIDPQALLAQLTLEEKIQLTAGADLWRTVAIERLKIPYIKLTDGPIGARGGGDFHDSTPSTLFPSPSCLGSTWDTKLAYEMGKQIALDGIEKQCHVILGPTINGQRDPRAGRFFESYSEDPTLMGFLASHWVQGVQSCGVGATMKHFVANEAEYDRRNNSSDVSIEALREVYLEPFRIIMADMQRKASAHDDPFKFQPACVMTAYNRVNGVSSSENDAMITDILRKEWGFDGLVMSDWFAMHANAFNATDLEMPGPTIFRTIEKTIDTIKKGDEEGKKMAKDLDRCVLKVLELVKKVHKLGYQKSVADEVEKSVPIEQVGPAIRKIGAEGAVLLKNDNDILPIIPKKDLKILCVGAPWIEAVQSGGGSANLTPQKVMQPLSTFKDALKNEKGGQDVTVNHHNGIGIHNFVKPLEQSIKLDFLTGRQPGKGEVVASTTGQKATLSTMLPKPKEVPWNDYWVRGSLDLEPVKKDCQLRFGLLGLGTITAYLTIDGDKSKQSIWNFDGETDLFESIVNPLRNWQENVITVKAGQKIQIEAHFVPRLVGKEHGDAKYGGFQIGMEEVDDEDALIAEAVQQAKEADLTVIMTAVGKDWESEGFDRPTIFLPRRQDDLVNQVTKACPGKTVILNLTGSVVEMPWRNDATGIVQCWYGGQEGAVSLSDILLGRGDAPASGRLAHVWPARIEDHPSGVDEAYFPGTHLPNDKEGPHTEYVEGRLVGYKYYNKNKNANQPAFHFGEGLGGYTTFATEGPVVKGSTKINKSSLPLSLTVKSTNKGKRSGKEVAQIYLRPHVPLSDAKDEPIQRLAGFAILRPAPGQSEEAEIQLYQETFSHWDEKSRSWQVKQGDYDLVLARSARYGEELGKATITIDQSWSWTGTGVN</sequence>
<dbReference type="EMBL" id="KZ819604">
    <property type="protein sequence ID" value="PWN33249.1"/>
    <property type="molecule type" value="Genomic_DNA"/>
</dbReference>
<dbReference type="InterPro" id="IPR050288">
    <property type="entry name" value="Cellulose_deg_GH3"/>
</dbReference>
<dbReference type="PRINTS" id="PR00133">
    <property type="entry name" value="GLHYDRLASE3"/>
</dbReference>
<protein>
    <recommendedName>
        <fullName evidence="3 7">beta-glucosidase</fullName>
        <ecNumber evidence="3 7">3.2.1.21</ecNumber>
    </recommendedName>
</protein>
<evidence type="ECO:0000256" key="1">
    <source>
        <dbReference type="ARBA" id="ARBA00000448"/>
    </source>
</evidence>
<dbReference type="FunCoup" id="A0A316V6M3">
    <property type="interactions" value="27"/>
</dbReference>
<dbReference type="InterPro" id="IPR036962">
    <property type="entry name" value="Glyco_hydro_3_N_sf"/>
</dbReference>
<comment type="similarity">
    <text evidence="2 7">Belongs to the glycosyl hydrolase 3 family.</text>
</comment>
<dbReference type="InterPro" id="IPR002772">
    <property type="entry name" value="Glyco_hydro_3_C"/>
</dbReference>
<gene>
    <name evidence="9" type="ORF">FA14DRAFT_59818</name>
</gene>
<comment type="pathway">
    <text evidence="7">Glycan metabolism; cellulose degradation.</text>
</comment>
<dbReference type="Pfam" id="PF01915">
    <property type="entry name" value="Glyco_hydro_3_C"/>
    <property type="match status" value="1"/>
</dbReference>
<evidence type="ECO:0000256" key="7">
    <source>
        <dbReference type="RuleBase" id="RU361161"/>
    </source>
</evidence>
<dbReference type="Gene3D" id="2.60.120.260">
    <property type="entry name" value="Galactose-binding domain-like"/>
    <property type="match status" value="1"/>
</dbReference>